<dbReference type="Gene3D" id="3.80.10.10">
    <property type="entry name" value="Ribonuclease Inhibitor"/>
    <property type="match status" value="1"/>
</dbReference>
<dbReference type="InterPro" id="IPR032675">
    <property type="entry name" value="LRR_dom_sf"/>
</dbReference>
<proteinExistence type="predicted"/>
<evidence type="ECO:0000313" key="3">
    <source>
        <dbReference type="Proteomes" id="UP000574317"/>
    </source>
</evidence>
<sequence>MSSNSSTAQTTKAKASTRKPRAPKTPKVKYRRMTITKNRACTRDVYRDLYHHPEDLPTISHFNVNELDAEYLRKLLSLDMPNLEGLNLRFRTSALSRLDEGRKTELNSRMVAKPKLKTLNFIQDNPRETYGMTLNDIPLLSHPSLTTLKLEKVRIRELGRPSVRPLPFENLDSFYLHAGDYSYEVLKKFLKNAKSLRHLEFHHPFYVAARSDPPDFSQLLQPCKNSLQILELWWDCMDRLCFNNPGMKFADFTALQYLAIPPRALFGPYWYEKDLDFLQMLKDHIPPNLKVLFLQEIGPCWSHEELDEEIDEDCDPEAILLPNDYKLIKALLTNKELFPSLRYIAWTSEIDTIPPKDLVDMAGKLGMAIELVVNRLELPPDVKWLDKL</sequence>
<evidence type="ECO:0008006" key="4">
    <source>
        <dbReference type="Google" id="ProtNLM"/>
    </source>
</evidence>
<accession>A0A8H5NHU0</accession>
<keyword evidence="3" id="KW-1185">Reference proteome</keyword>
<dbReference type="Proteomes" id="UP000574317">
    <property type="component" value="Unassembled WGS sequence"/>
</dbReference>
<comment type="caution">
    <text evidence="2">The sequence shown here is derived from an EMBL/GenBank/DDBJ whole genome shotgun (WGS) entry which is preliminary data.</text>
</comment>
<gene>
    <name evidence="2" type="ORF">FNAPI_1928</name>
</gene>
<reference evidence="2 3" key="1">
    <citation type="submission" date="2020-05" db="EMBL/GenBank/DDBJ databases">
        <title>Identification and distribution of gene clusters putatively required for synthesis of sphingolipid metabolism inhibitors in phylogenetically diverse species of the filamentous fungus Fusarium.</title>
        <authorList>
            <person name="Kim H.-S."/>
            <person name="Busman M."/>
            <person name="Brown D.W."/>
            <person name="Divon H."/>
            <person name="Uhlig S."/>
            <person name="Proctor R.H."/>
        </authorList>
    </citation>
    <scope>NUCLEOTIDE SEQUENCE [LARGE SCALE GENOMIC DNA]</scope>
    <source>
        <strain evidence="2 3">NRRL 25196</strain>
    </source>
</reference>
<feature type="compositionally biased region" description="Basic residues" evidence="1">
    <location>
        <begin position="15"/>
        <end position="28"/>
    </location>
</feature>
<organism evidence="2 3">
    <name type="scientific">Fusarium napiforme</name>
    <dbReference type="NCBI Taxonomy" id="42672"/>
    <lineage>
        <taxon>Eukaryota</taxon>
        <taxon>Fungi</taxon>
        <taxon>Dikarya</taxon>
        <taxon>Ascomycota</taxon>
        <taxon>Pezizomycotina</taxon>
        <taxon>Sordariomycetes</taxon>
        <taxon>Hypocreomycetidae</taxon>
        <taxon>Hypocreales</taxon>
        <taxon>Nectriaceae</taxon>
        <taxon>Fusarium</taxon>
        <taxon>Fusarium fujikuroi species complex</taxon>
    </lineage>
</organism>
<evidence type="ECO:0000256" key="1">
    <source>
        <dbReference type="SAM" id="MobiDB-lite"/>
    </source>
</evidence>
<dbReference type="EMBL" id="JAAOAO010000068">
    <property type="protein sequence ID" value="KAF5564850.1"/>
    <property type="molecule type" value="Genomic_DNA"/>
</dbReference>
<feature type="region of interest" description="Disordered" evidence="1">
    <location>
        <begin position="1"/>
        <end position="28"/>
    </location>
</feature>
<dbReference type="AlphaFoldDB" id="A0A8H5NHU0"/>
<dbReference type="SUPFAM" id="SSF52047">
    <property type="entry name" value="RNI-like"/>
    <property type="match status" value="1"/>
</dbReference>
<feature type="compositionally biased region" description="Low complexity" evidence="1">
    <location>
        <begin position="1"/>
        <end position="14"/>
    </location>
</feature>
<name>A0A8H5NHU0_9HYPO</name>
<protein>
    <recommendedName>
        <fullName evidence="4">F-box domain-containing protein</fullName>
    </recommendedName>
</protein>
<evidence type="ECO:0000313" key="2">
    <source>
        <dbReference type="EMBL" id="KAF5564850.1"/>
    </source>
</evidence>